<evidence type="ECO:0000256" key="1">
    <source>
        <dbReference type="ARBA" id="ARBA00004571"/>
    </source>
</evidence>
<dbReference type="Pfam" id="PF07715">
    <property type="entry name" value="Plug"/>
    <property type="match status" value="1"/>
</dbReference>
<evidence type="ECO:0000259" key="10">
    <source>
        <dbReference type="Pfam" id="PF07715"/>
    </source>
</evidence>
<dbReference type="GO" id="GO:0044718">
    <property type="term" value="P:siderophore transmembrane transport"/>
    <property type="evidence" value="ECO:0007669"/>
    <property type="project" value="TreeGrafter"/>
</dbReference>
<feature type="chain" id="PRO_5024293285" evidence="9">
    <location>
        <begin position="19"/>
        <end position="1006"/>
    </location>
</feature>
<dbReference type="InterPro" id="IPR023996">
    <property type="entry name" value="TonB-dep_OMP_SusC/RagA"/>
</dbReference>
<dbReference type="PANTHER" id="PTHR30069">
    <property type="entry name" value="TONB-DEPENDENT OUTER MEMBRANE RECEPTOR"/>
    <property type="match status" value="1"/>
</dbReference>
<keyword evidence="7 8" id="KW-0998">Cell outer membrane</keyword>
<evidence type="ECO:0000256" key="6">
    <source>
        <dbReference type="ARBA" id="ARBA00023136"/>
    </source>
</evidence>
<evidence type="ECO:0000256" key="7">
    <source>
        <dbReference type="ARBA" id="ARBA00023237"/>
    </source>
</evidence>
<reference evidence="11 12" key="1">
    <citation type="submission" date="2019-07" db="EMBL/GenBank/DDBJ databases">
        <title>Genomic Encyclopedia of Archaeal and Bacterial Type Strains, Phase II (KMG-II): from individual species to whole genera.</title>
        <authorList>
            <person name="Goeker M."/>
        </authorList>
    </citation>
    <scope>NUCLEOTIDE SEQUENCE [LARGE SCALE GENOMIC DNA]</scope>
    <source>
        <strain evidence="11 12">DSM 17527</strain>
    </source>
</reference>
<comment type="caution">
    <text evidence="11">The sequence shown here is derived from an EMBL/GenBank/DDBJ whole genome shotgun (WGS) entry which is preliminary data.</text>
</comment>
<dbReference type="GO" id="GO:0015344">
    <property type="term" value="F:siderophore uptake transmembrane transporter activity"/>
    <property type="evidence" value="ECO:0007669"/>
    <property type="project" value="TreeGrafter"/>
</dbReference>
<dbReference type="InterPro" id="IPR036942">
    <property type="entry name" value="Beta-barrel_TonB_sf"/>
</dbReference>
<evidence type="ECO:0000256" key="9">
    <source>
        <dbReference type="SAM" id="SignalP"/>
    </source>
</evidence>
<comment type="subcellular location">
    <subcellularLocation>
        <location evidence="1 8">Cell outer membrane</location>
        <topology evidence="1 8">Multi-pass membrane protein</topology>
    </subcellularLocation>
</comment>
<sequence>MKVIYFLLAVFLTTFSYAQEIQVQGNVKDNDGLNLPGVNIIVKNTNKGEVTDFDGNYSIGNISRGDILIFSYLGFASKEITVGNNTTINVILEEDSESLEQVVVIGYGTQTKKEITGAVSIVSSETIEKLNVVQVEQALQGQVAGVNITSQSGAPGSNATISIRGVSTNGDNRPLILVDGNVIEDLSVLNPNDIESINVLKDATAGIYGVRAANGVILITTKTGRRDQELKFEFDSYAGFQETTRKIPVLNATEYGLIINESFTAGGGSPQFSNISLLGEGTDWQDEVFKTAAISSVNLNASGGTKKSTYSGGLSYLTQDGIVGRGKAGFDRLTARLNYGFQITENLKLTTTGIFTRTNRKTLPENALGSVLFNALNMTPILSVYDQNGDFTIAEGLGNEVINPLAQIENTFNDSQVNKIAATIGLQYKFFNDFTAETRFQANYADVESITFAPEVFYGSGKVFNIDRNRVTETDNYFRDYTWDNFLKYETVIKEDHDIKVLLGMSVFQTTGLFNELTGFEIPGNSFDNASIANAVDIADRYVNGGDEFDARLLSYFSRLQYSYKGKYLLSAVIRRDGSTKFGPKNKFGYFPSASVGWVVSDEAFLAENNYLNFLKLRGSYGIIGNDRIEDYRFVSLLNGQGRYVINGEVVDGKAIGALSNPEIKWELQKTLDIGFDAKFWKNKFDITFDYFVRRTEDLLLQTPVAGILGVQAPGSAVPFVNAGTIENKGYEFAIAFNDNFSEDFEFNASFNMTVLKNEVIEVSGENSFVEAGNFGVGTSLPPSRMEAGKPIGYFYGLQTDGIFQSQAEVDAHATQVNAAPGDLRYVDINNDGLIDSEDRVDIGDPIPDVTMGLNIGFRFKNLDFSSYTFASIGNDMIRNYERNQNLVNRRNASLGRWTGEGTTNDFPRVTTSANSNGLFSDFYVEDASYVRIQNVQLGYTINDKFMDVMGIDKFRIYASVNNLYTFTEYQGYDPSASSGDPIGGGIDQGFYPVPRTYLVGVNLKF</sequence>
<feature type="signal peptide" evidence="9">
    <location>
        <begin position="1"/>
        <end position="18"/>
    </location>
</feature>
<dbReference type="NCBIfam" id="TIGR04057">
    <property type="entry name" value="SusC_RagA_signa"/>
    <property type="match status" value="1"/>
</dbReference>
<keyword evidence="6 8" id="KW-0472">Membrane</keyword>
<keyword evidence="12" id="KW-1185">Reference proteome</keyword>
<dbReference type="SUPFAM" id="SSF49464">
    <property type="entry name" value="Carboxypeptidase regulatory domain-like"/>
    <property type="match status" value="1"/>
</dbReference>
<dbReference type="Gene3D" id="2.60.40.1120">
    <property type="entry name" value="Carboxypeptidase-like, regulatory domain"/>
    <property type="match status" value="1"/>
</dbReference>
<proteinExistence type="inferred from homology"/>
<dbReference type="AlphaFoldDB" id="A0A5S5C8R0"/>
<dbReference type="PANTHER" id="PTHR30069:SF29">
    <property type="entry name" value="HEMOGLOBIN AND HEMOGLOBIN-HAPTOGLOBIN-BINDING PROTEIN 1-RELATED"/>
    <property type="match status" value="1"/>
</dbReference>
<evidence type="ECO:0000256" key="5">
    <source>
        <dbReference type="ARBA" id="ARBA00022729"/>
    </source>
</evidence>
<dbReference type="Pfam" id="PF13715">
    <property type="entry name" value="CarbopepD_reg_2"/>
    <property type="match status" value="1"/>
</dbReference>
<dbReference type="GO" id="GO:0009279">
    <property type="term" value="C:cell outer membrane"/>
    <property type="evidence" value="ECO:0007669"/>
    <property type="project" value="UniProtKB-SubCell"/>
</dbReference>
<organism evidence="11 12">
    <name type="scientific">Aquimarina intermedia</name>
    <dbReference type="NCBI Taxonomy" id="350814"/>
    <lineage>
        <taxon>Bacteria</taxon>
        <taxon>Pseudomonadati</taxon>
        <taxon>Bacteroidota</taxon>
        <taxon>Flavobacteriia</taxon>
        <taxon>Flavobacteriales</taxon>
        <taxon>Flavobacteriaceae</taxon>
        <taxon>Aquimarina</taxon>
    </lineage>
</organism>
<keyword evidence="2 8" id="KW-0813">Transport</keyword>
<evidence type="ECO:0000313" key="12">
    <source>
        <dbReference type="Proteomes" id="UP000324376"/>
    </source>
</evidence>
<dbReference type="InterPro" id="IPR008969">
    <property type="entry name" value="CarboxyPept-like_regulatory"/>
</dbReference>
<dbReference type="InterPro" id="IPR037066">
    <property type="entry name" value="Plug_dom_sf"/>
</dbReference>
<evidence type="ECO:0000313" key="11">
    <source>
        <dbReference type="EMBL" id="TYP74373.1"/>
    </source>
</evidence>
<feature type="domain" description="TonB-dependent receptor plug" evidence="10">
    <location>
        <begin position="112"/>
        <end position="216"/>
    </location>
</feature>
<dbReference type="PROSITE" id="PS52016">
    <property type="entry name" value="TONB_DEPENDENT_REC_3"/>
    <property type="match status" value="1"/>
</dbReference>
<dbReference type="Gene3D" id="2.170.130.10">
    <property type="entry name" value="TonB-dependent receptor, plug domain"/>
    <property type="match status" value="1"/>
</dbReference>
<dbReference type="RefSeq" id="WP_211356702.1">
    <property type="nucleotide sequence ID" value="NZ_VNHU01000004.1"/>
</dbReference>
<dbReference type="SUPFAM" id="SSF56935">
    <property type="entry name" value="Porins"/>
    <property type="match status" value="1"/>
</dbReference>
<evidence type="ECO:0000256" key="3">
    <source>
        <dbReference type="ARBA" id="ARBA00022452"/>
    </source>
</evidence>
<comment type="similarity">
    <text evidence="8">Belongs to the TonB-dependent receptor family.</text>
</comment>
<accession>A0A5S5C8R0</accession>
<protein>
    <submittedName>
        <fullName evidence="11">TonB-linked SusC/RagA family outer membrane protein</fullName>
    </submittedName>
</protein>
<keyword evidence="4 8" id="KW-0812">Transmembrane</keyword>
<dbReference type="InterPro" id="IPR012910">
    <property type="entry name" value="Plug_dom"/>
</dbReference>
<evidence type="ECO:0000256" key="8">
    <source>
        <dbReference type="PROSITE-ProRule" id="PRU01360"/>
    </source>
</evidence>
<evidence type="ECO:0000256" key="4">
    <source>
        <dbReference type="ARBA" id="ARBA00022692"/>
    </source>
</evidence>
<evidence type="ECO:0000256" key="2">
    <source>
        <dbReference type="ARBA" id="ARBA00022448"/>
    </source>
</evidence>
<gene>
    <name evidence="11" type="ORF">BD809_104193</name>
</gene>
<dbReference type="Proteomes" id="UP000324376">
    <property type="component" value="Unassembled WGS sequence"/>
</dbReference>
<keyword evidence="5 9" id="KW-0732">Signal</keyword>
<name>A0A5S5C8R0_9FLAO</name>
<dbReference type="Gene3D" id="2.40.170.20">
    <property type="entry name" value="TonB-dependent receptor, beta-barrel domain"/>
    <property type="match status" value="1"/>
</dbReference>
<dbReference type="InterPro" id="IPR023997">
    <property type="entry name" value="TonB-dep_OMP_SusC/RagA_CS"/>
</dbReference>
<keyword evidence="3 8" id="KW-1134">Transmembrane beta strand</keyword>
<dbReference type="EMBL" id="VNHU01000004">
    <property type="protein sequence ID" value="TYP74373.1"/>
    <property type="molecule type" value="Genomic_DNA"/>
</dbReference>
<dbReference type="InterPro" id="IPR039426">
    <property type="entry name" value="TonB-dep_rcpt-like"/>
</dbReference>
<dbReference type="NCBIfam" id="TIGR04056">
    <property type="entry name" value="OMP_RagA_SusC"/>
    <property type="match status" value="1"/>
</dbReference>